<dbReference type="EMBL" id="CM039430">
    <property type="protein sequence ID" value="KAI4346019.1"/>
    <property type="molecule type" value="Genomic_DNA"/>
</dbReference>
<organism evidence="1 2">
    <name type="scientific">Bauhinia variegata</name>
    <name type="common">Purple orchid tree</name>
    <name type="synonym">Phanera variegata</name>
    <dbReference type="NCBI Taxonomy" id="167791"/>
    <lineage>
        <taxon>Eukaryota</taxon>
        <taxon>Viridiplantae</taxon>
        <taxon>Streptophyta</taxon>
        <taxon>Embryophyta</taxon>
        <taxon>Tracheophyta</taxon>
        <taxon>Spermatophyta</taxon>
        <taxon>Magnoliopsida</taxon>
        <taxon>eudicotyledons</taxon>
        <taxon>Gunneridae</taxon>
        <taxon>Pentapetalae</taxon>
        <taxon>rosids</taxon>
        <taxon>fabids</taxon>
        <taxon>Fabales</taxon>
        <taxon>Fabaceae</taxon>
        <taxon>Cercidoideae</taxon>
        <taxon>Cercideae</taxon>
        <taxon>Bauhiniinae</taxon>
        <taxon>Bauhinia</taxon>
    </lineage>
</organism>
<gene>
    <name evidence="1" type="ORF">L6164_013102</name>
</gene>
<reference evidence="1 2" key="1">
    <citation type="journal article" date="2022" name="DNA Res.">
        <title>Chromosomal-level genome assembly of the orchid tree Bauhinia variegata (Leguminosae; Cercidoideae) supports the allotetraploid origin hypothesis of Bauhinia.</title>
        <authorList>
            <person name="Zhong Y."/>
            <person name="Chen Y."/>
            <person name="Zheng D."/>
            <person name="Pang J."/>
            <person name="Liu Y."/>
            <person name="Luo S."/>
            <person name="Meng S."/>
            <person name="Qian L."/>
            <person name="Wei D."/>
            <person name="Dai S."/>
            <person name="Zhou R."/>
        </authorList>
    </citation>
    <scope>NUCLEOTIDE SEQUENCE [LARGE SCALE GENOMIC DNA]</scope>
    <source>
        <strain evidence="1">BV-YZ2020</strain>
    </source>
</reference>
<evidence type="ECO:0000313" key="1">
    <source>
        <dbReference type="EMBL" id="KAI4346019.1"/>
    </source>
</evidence>
<sequence length="81" mass="9577">MILAAFALDYGELWLHFQNFKVESQFLRSFGFLRHANDFNRRLANESSKKAMVDLNDLVKGTLKLIQCILDRRNKDYLRVL</sequence>
<evidence type="ECO:0000313" key="2">
    <source>
        <dbReference type="Proteomes" id="UP000828941"/>
    </source>
</evidence>
<protein>
    <submittedName>
        <fullName evidence="1">Uncharacterized protein</fullName>
    </submittedName>
</protein>
<comment type="caution">
    <text evidence="1">The sequence shown here is derived from an EMBL/GenBank/DDBJ whole genome shotgun (WGS) entry which is preliminary data.</text>
</comment>
<proteinExistence type="predicted"/>
<keyword evidence="2" id="KW-1185">Reference proteome</keyword>
<name>A0ACB9PB17_BAUVA</name>
<dbReference type="Proteomes" id="UP000828941">
    <property type="component" value="Chromosome 5"/>
</dbReference>
<accession>A0ACB9PB17</accession>